<dbReference type="PROSITE" id="PS00893">
    <property type="entry name" value="NUDIX_BOX"/>
    <property type="match status" value="1"/>
</dbReference>
<gene>
    <name evidence="7" type="ORF">A3C07_04020</name>
</gene>
<dbReference type="STRING" id="1802270.A3C07_04020"/>
<dbReference type="CDD" id="cd03428">
    <property type="entry name" value="NUDIX_Ap4A_Nudt2"/>
    <property type="match status" value="1"/>
</dbReference>
<dbReference type="EMBL" id="MHQI01000062">
    <property type="protein sequence ID" value="OGZ98593.1"/>
    <property type="molecule type" value="Genomic_DNA"/>
</dbReference>
<protein>
    <recommendedName>
        <fullName evidence="2">Bis(5'-nucleosyl)-tetraphosphatase [asymmetrical]</fullName>
    </recommendedName>
    <alternativeName>
        <fullName evidence="5">Diadenosine 5',5'''-P1,P4-tetraphosphate asymmetrical hydrolase</fullName>
    </alternativeName>
</protein>
<evidence type="ECO:0000256" key="4">
    <source>
        <dbReference type="ARBA" id="ARBA00022801"/>
    </source>
</evidence>
<keyword evidence="3" id="KW-0547">Nucleotide-binding</keyword>
<dbReference type="PANTHER" id="PTHR21340:SF0">
    <property type="entry name" value="BIS(5'-NUCLEOSYL)-TETRAPHOSPHATASE [ASYMMETRICAL]"/>
    <property type="match status" value="1"/>
</dbReference>
<feature type="domain" description="Nudix hydrolase" evidence="6">
    <location>
        <begin position="2"/>
        <end position="144"/>
    </location>
</feature>
<evidence type="ECO:0000256" key="5">
    <source>
        <dbReference type="ARBA" id="ARBA00032644"/>
    </source>
</evidence>
<evidence type="ECO:0000256" key="3">
    <source>
        <dbReference type="ARBA" id="ARBA00022741"/>
    </source>
</evidence>
<dbReference type="InterPro" id="IPR003565">
    <property type="entry name" value="Tetra_PHTase"/>
</dbReference>
<dbReference type="InterPro" id="IPR000086">
    <property type="entry name" value="NUDIX_hydrolase_dom"/>
</dbReference>
<dbReference type="SUPFAM" id="SSF55811">
    <property type="entry name" value="Nudix"/>
    <property type="match status" value="1"/>
</dbReference>
<name>A0A1G2KH49_9BACT</name>
<evidence type="ECO:0000313" key="7">
    <source>
        <dbReference type="EMBL" id="OGZ98593.1"/>
    </source>
</evidence>
<reference evidence="7 8" key="1">
    <citation type="journal article" date="2016" name="Nat. Commun.">
        <title>Thousands of microbial genomes shed light on interconnected biogeochemical processes in an aquifer system.</title>
        <authorList>
            <person name="Anantharaman K."/>
            <person name="Brown C.T."/>
            <person name="Hug L.A."/>
            <person name="Sharon I."/>
            <person name="Castelle C.J."/>
            <person name="Probst A.J."/>
            <person name="Thomas B.C."/>
            <person name="Singh A."/>
            <person name="Wilkins M.J."/>
            <person name="Karaoz U."/>
            <person name="Brodie E.L."/>
            <person name="Williams K.H."/>
            <person name="Hubbard S.S."/>
            <person name="Banfield J.F."/>
        </authorList>
    </citation>
    <scope>NUCLEOTIDE SEQUENCE [LARGE SCALE GENOMIC DNA]</scope>
</reference>
<proteinExistence type="inferred from homology"/>
<comment type="caution">
    <text evidence="7">The sequence shown here is derived from an EMBL/GenBank/DDBJ whole genome shotgun (WGS) entry which is preliminary data.</text>
</comment>
<dbReference type="PROSITE" id="PS51462">
    <property type="entry name" value="NUDIX"/>
    <property type="match status" value="1"/>
</dbReference>
<dbReference type="InterPro" id="IPR051325">
    <property type="entry name" value="Nudix_hydrolase_domain"/>
</dbReference>
<sequence>MPVERSAGIIIFRNTSPGRQYLVIRSSRDKSTIAKGKDVKDFWDLPKGVLEKGETGLGAAKREAKEEVGIENLRIVPNFKETVHYFTRRDGKSVPKYVAMFLAETKTEKIKLSWEHDLYEWLPYEEAVGRITLQPMKEALEKAENFLILAL</sequence>
<accession>A0A1G2KH49</accession>
<dbReference type="GO" id="GO:0000166">
    <property type="term" value="F:nucleotide binding"/>
    <property type="evidence" value="ECO:0007669"/>
    <property type="project" value="UniProtKB-KW"/>
</dbReference>
<evidence type="ECO:0000256" key="1">
    <source>
        <dbReference type="ARBA" id="ARBA00005582"/>
    </source>
</evidence>
<dbReference type="GO" id="GO:0004081">
    <property type="term" value="F:bis(5'-nucleosyl)-tetraphosphatase (asymmetrical) activity"/>
    <property type="evidence" value="ECO:0007669"/>
    <property type="project" value="TreeGrafter"/>
</dbReference>
<dbReference type="AlphaFoldDB" id="A0A1G2KH49"/>
<dbReference type="Proteomes" id="UP000179023">
    <property type="component" value="Unassembled WGS sequence"/>
</dbReference>
<dbReference type="Pfam" id="PF00293">
    <property type="entry name" value="NUDIX"/>
    <property type="match status" value="1"/>
</dbReference>
<comment type="similarity">
    <text evidence="1">Belongs to the Nudix hydrolase family.</text>
</comment>
<evidence type="ECO:0000256" key="2">
    <source>
        <dbReference type="ARBA" id="ARBA00018911"/>
    </source>
</evidence>
<dbReference type="GO" id="GO:0006754">
    <property type="term" value="P:ATP biosynthetic process"/>
    <property type="evidence" value="ECO:0007669"/>
    <property type="project" value="TreeGrafter"/>
</dbReference>
<evidence type="ECO:0000313" key="8">
    <source>
        <dbReference type="Proteomes" id="UP000179023"/>
    </source>
</evidence>
<dbReference type="InterPro" id="IPR015797">
    <property type="entry name" value="NUDIX_hydrolase-like_dom_sf"/>
</dbReference>
<dbReference type="GO" id="GO:0006167">
    <property type="term" value="P:AMP biosynthetic process"/>
    <property type="evidence" value="ECO:0007669"/>
    <property type="project" value="TreeGrafter"/>
</dbReference>
<evidence type="ECO:0000259" key="6">
    <source>
        <dbReference type="PROSITE" id="PS51462"/>
    </source>
</evidence>
<keyword evidence="4" id="KW-0378">Hydrolase</keyword>
<dbReference type="PANTHER" id="PTHR21340">
    <property type="entry name" value="DIADENOSINE 5,5-P1,P4-TETRAPHOSPHATE PYROPHOSPHOHYDROLASE MUTT"/>
    <property type="match status" value="1"/>
</dbReference>
<dbReference type="InterPro" id="IPR020084">
    <property type="entry name" value="NUDIX_hydrolase_CS"/>
</dbReference>
<organism evidence="7 8">
    <name type="scientific">Candidatus Sungbacteria bacterium RIFCSPHIGHO2_02_FULL_47_11</name>
    <dbReference type="NCBI Taxonomy" id="1802270"/>
    <lineage>
        <taxon>Bacteria</taxon>
        <taxon>Candidatus Sungiibacteriota</taxon>
    </lineage>
</organism>
<dbReference type="Gene3D" id="3.90.79.10">
    <property type="entry name" value="Nucleoside Triphosphate Pyrophosphohydrolase"/>
    <property type="match status" value="1"/>
</dbReference>